<evidence type="ECO:0000313" key="4">
    <source>
        <dbReference type="Proteomes" id="UP000321947"/>
    </source>
</evidence>
<reference evidence="3 4" key="1">
    <citation type="submission" date="2019-08" db="EMBL/GenBank/DDBJ databases">
        <title>Draft genome sequences of two oriental melons (Cucumis melo L. var makuwa).</title>
        <authorList>
            <person name="Kwon S.-Y."/>
        </authorList>
    </citation>
    <scope>NUCLEOTIDE SEQUENCE [LARGE SCALE GENOMIC DNA]</scope>
    <source>
        <strain evidence="4">cv. Chang Bougi</strain>
        <tissue evidence="3">Leaf</tissue>
    </source>
</reference>
<feature type="region of interest" description="Disordered" evidence="1">
    <location>
        <begin position="1"/>
        <end position="59"/>
    </location>
</feature>
<dbReference type="GO" id="GO:0006952">
    <property type="term" value="P:defense response"/>
    <property type="evidence" value="ECO:0007669"/>
    <property type="project" value="InterPro"/>
</dbReference>
<dbReference type="PANTHER" id="PTHR35322">
    <property type="entry name" value="PROTEIN CPR-5"/>
    <property type="match status" value="1"/>
</dbReference>
<dbReference type="InterPro" id="IPR044708">
    <property type="entry name" value="CPR5"/>
</dbReference>
<dbReference type="EMBL" id="SSTD01010113">
    <property type="protein sequence ID" value="TYK12647.1"/>
    <property type="molecule type" value="Genomic_DNA"/>
</dbReference>
<feature type="compositionally biased region" description="Basic residues" evidence="1">
    <location>
        <begin position="48"/>
        <end position="59"/>
    </location>
</feature>
<evidence type="ECO:0000313" key="3">
    <source>
        <dbReference type="EMBL" id="TYK12647.1"/>
    </source>
</evidence>
<keyword evidence="2" id="KW-0812">Transmembrane</keyword>
<feature type="compositionally biased region" description="Polar residues" evidence="1">
    <location>
        <begin position="20"/>
        <end position="36"/>
    </location>
</feature>
<sequence length="1081" mass="120677">MNESSSSSTNSTVVEETSDNDSNAITKVGSSPGNSSRTHDDPPPRSNSNRKKKKKKKKMRLVIDVVQVLPSSPVRWRHRGVDCKRRRPKAAMAQSRRINGDIENAAFLLGTSLAAFVTQVLEKQEVSDGKMCVDHLSVICTSAIRESLVNVFGVKLDCFLKNFESSFVSTLRTPRSNTKASAKTEVHSSSKCKEEKNPVDLTLDKKESYKTDTHVDDQLSLIEDVKESVSDSYTQELPLCKLRNDMVSFIPWPVGSYGNEIAVGAFERLVVENARSNDLKEREIDLKTQNLKLKETQMNLNCESNNLKAEKLKNQLENKRHSELLETCIDCLVAGFKIMVDAKSYGIFALKAAYVKVSSSSCESDGVWCDYDSCNCLLAFPTLHNFNHGNASYFHHLAAWSCLRFSWKVVHRHTRRKRVALAHGLGDLVLDALSFKRFYVYAVSDPKWPNRCFSREKSPHNLAILVSPCCIPHYFACVYATVMLRIDAVHGLLVAQPLHSAMDEPPTCATTYDPLVDETTDDDREDIAAVYSSPGNSTGTLYDPPPCSNRNRKKKKKKKKRVAIDNVQVLPSSSSSCSSPARLLQRGVNCKRRRPKVVIAQPRRIDGDFENVALLLGMSFAAFVAQVLERQDMCEERMPVDHLSVICTSGIRESLVNVFGDKLDWFLKKFESSFGSTLRTLRSISEASARTGVYSGSKRKEEKITVDSTLNRKRDVTSSSSLEKCVLEEISRTETPVDQLSLIEDAKESVSDSFIHELALCILRNDEVSVAPRAVGSHSKEIAVGTFERSIAEQARSNDLKTVELGLQMKKLKLKERQIALNCDLNNLERSKLAMGISKASFKAEKFKNQVEDTRHSELLKKCIDCLVAGLLIMSVALSYGAYVYSYHRISEATAICTPSTQASGSKSWWMLNPMASLNSGWHVLRCQVQVVSRMAFGVIMILAIAYLLLQRSATSNQAMPITFIVLLLGGACGLVGKLCIDTLGGSGYHWLMIWETLCLLHLFANIFTSALFLILHGPIEVSQPKNRHMILPYWFRRVVFYTLLLVFMPLLCGLIPFAGIGEWKDHFCLLVSGVIAADGY</sequence>
<keyword evidence="2" id="KW-0472">Membrane</keyword>
<dbReference type="AlphaFoldDB" id="A0A5D3CL29"/>
<feature type="transmembrane region" description="Helical" evidence="2">
    <location>
        <begin position="931"/>
        <end position="950"/>
    </location>
</feature>
<dbReference type="PANTHER" id="PTHR35322:SF2">
    <property type="entry name" value="PROTEIN CPR-5"/>
    <property type="match status" value="1"/>
</dbReference>
<dbReference type="GO" id="GO:0010150">
    <property type="term" value="P:leaf senescence"/>
    <property type="evidence" value="ECO:0007669"/>
    <property type="project" value="InterPro"/>
</dbReference>
<proteinExistence type="predicted"/>
<dbReference type="GO" id="GO:0010090">
    <property type="term" value="P:trichome morphogenesis"/>
    <property type="evidence" value="ECO:0007669"/>
    <property type="project" value="InterPro"/>
</dbReference>
<gene>
    <name evidence="3" type="ORF">E5676_scaffold255G002350</name>
</gene>
<feature type="transmembrane region" description="Helical" evidence="2">
    <location>
        <begin position="1039"/>
        <end position="1061"/>
    </location>
</feature>
<evidence type="ECO:0000256" key="2">
    <source>
        <dbReference type="SAM" id="Phobius"/>
    </source>
</evidence>
<feature type="transmembrane region" description="Helical" evidence="2">
    <location>
        <begin position="962"/>
        <end position="981"/>
    </location>
</feature>
<evidence type="ECO:0000256" key="1">
    <source>
        <dbReference type="SAM" id="MobiDB-lite"/>
    </source>
</evidence>
<comment type="caution">
    <text evidence="3">The sequence shown here is derived from an EMBL/GenBank/DDBJ whole genome shotgun (WGS) entry which is preliminary data.</text>
</comment>
<dbReference type="Proteomes" id="UP000321947">
    <property type="component" value="Unassembled WGS sequence"/>
</dbReference>
<name>A0A5D3CL29_CUCMM</name>
<protein>
    <submittedName>
        <fullName evidence="3">Protein CPR-5-like</fullName>
    </submittedName>
</protein>
<feature type="transmembrane region" description="Helical" evidence="2">
    <location>
        <begin position="993"/>
        <end position="1018"/>
    </location>
</feature>
<accession>A0A5D3CL29</accession>
<feature type="compositionally biased region" description="Basic residues" evidence="1">
    <location>
        <begin position="550"/>
        <end position="559"/>
    </location>
</feature>
<organism evidence="3 4">
    <name type="scientific">Cucumis melo var. makuwa</name>
    <name type="common">Oriental melon</name>
    <dbReference type="NCBI Taxonomy" id="1194695"/>
    <lineage>
        <taxon>Eukaryota</taxon>
        <taxon>Viridiplantae</taxon>
        <taxon>Streptophyta</taxon>
        <taxon>Embryophyta</taxon>
        <taxon>Tracheophyta</taxon>
        <taxon>Spermatophyta</taxon>
        <taxon>Magnoliopsida</taxon>
        <taxon>eudicotyledons</taxon>
        <taxon>Gunneridae</taxon>
        <taxon>Pentapetalae</taxon>
        <taxon>rosids</taxon>
        <taxon>fabids</taxon>
        <taxon>Cucurbitales</taxon>
        <taxon>Cucurbitaceae</taxon>
        <taxon>Benincaseae</taxon>
        <taxon>Cucumis</taxon>
    </lineage>
</organism>
<feature type="region of interest" description="Disordered" evidence="1">
    <location>
        <begin position="529"/>
        <end position="559"/>
    </location>
</feature>
<feature type="compositionally biased region" description="Low complexity" evidence="1">
    <location>
        <begin position="1"/>
        <end position="15"/>
    </location>
</feature>
<keyword evidence="2" id="KW-1133">Transmembrane helix</keyword>